<comment type="caution">
    <text evidence="1">The sequence shown here is derived from an EMBL/GenBank/DDBJ whole genome shotgun (WGS) entry which is preliminary data.</text>
</comment>
<name>E2ZMC2_9FIRM</name>
<protein>
    <submittedName>
        <fullName evidence="1">Uncharacterized protein</fullName>
    </submittedName>
</protein>
<dbReference type="EMBL" id="AECU01000207">
    <property type="protein sequence ID" value="EFQ05696.1"/>
    <property type="molecule type" value="Genomic_DNA"/>
</dbReference>
<reference evidence="1 2" key="1">
    <citation type="submission" date="2010-08" db="EMBL/GenBank/DDBJ databases">
        <authorList>
            <person name="Weinstock G."/>
            <person name="Sodergren E."/>
            <person name="Clifton S."/>
            <person name="Fulton L."/>
            <person name="Fulton B."/>
            <person name="Courtney L."/>
            <person name="Fronick C."/>
            <person name="Harrison M."/>
            <person name="Strong C."/>
            <person name="Farmer C."/>
            <person name="Delahaunty K."/>
            <person name="Markovic C."/>
            <person name="Hall O."/>
            <person name="Minx P."/>
            <person name="Tomlinson C."/>
            <person name="Mitreva M."/>
            <person name="Hou S."/>
            <person name="Chen J."/>
            <person name="Wollam A."/>
            <person name="Pepin K.H."/>
            <person name="Johnson M."/>
            <person name="Bhonagiri V."/>
            <person name="Zhang X."/>
            <person name="Suruliraj S."/>
            <person name="Warren W."/>
            <person name="Chinwalla A."/>
            <person name="Mardis E.R."/>
            <person name="Wilson R.K."/>
        </authorList>
    </citation>
    <scope>NUCLEOTIDE SEQUENCE [LARGE SCALE GENOMIC DNA]</scope>
    <source>
        <strain evidence="1 2">KLE1255</strain>
    </source>
</reference>
<dbReference type="HOGENOM" id="CLU_3216485_0_0_9"/>
<dbReference type="BioCyc" id="FCF748224-HMP:GTSS-2023-MONOMER"/>
<accession>E2ZMC2</accession>
<evidence type="ECO:0000313" key="2">
    <source>
        <dbReference type="Proteomes" id="UP000006028"/>
    </source>
</evidence>
<sequence>MREFSFFLQKRLAFSLMHKCRPVKRFFTAALAGTQNLCYPMHTL</sequence>
<dbReference type="Proteomes" id="UP000006028">
    <property type="component" value="Unassembled WGS sequence"/>
</dbReference>
<gene>
    <name evidence="1" type="ORF">HMPREF9436_02840</name>
</gene>
<dbReference type="STRING" id="748224.HMPREF9436_02840"/>
<dbReference type="AlphaFoldDB" id="E2ZMC2"/>
<organism evidence="1 2">
    <name type="scientific">Faecalibacterium cf. prausnitzii KLE1255</name>
    <dbReference type="NCBI Taxonomy" id="748224"/>
    <lineage>
        <taxon>Bacteria</taxon>
        <taxon>Bacillati</taxon>
        <taxon>Bacillota</taxon>
        <taxon>Clostridia</taxon>
        <taxon>Eubacteriales</taxon>
        <taxon>Oscillospiraceae</taxon>
        <taxon>Faecalibacterium</taxon>
    </lineage>
</organism>
<evidence type="ECO:0000313" key="1">
    <source>
        <dbReference type="EMBL" id="EFQ05696.1"/>
    </source>
</evidence>
<proteinExistence type="predicted"/>